<accession>A0A8S8XC43</accession>
<dbReference type="PANTHER" id="PTHR43617">
    <property type="entry name" value="L-AMINO ACID N-ACETYLTRANSFERASE"/>
    <property type="match status" value="1"/>
</dbReference>
<feature type="domain" description="N-acetyltransferase" evidence="1">
    <location>
        <begin position="3"/>
        <end position="172"/>
    </location>
</feature>
<proteinExistence type="predicted"/>
<dbReference type="InterPro" id="IPR016181">
    <property type="entry name" value="Acyl_CoA_acyltransferase"/>
</dbReference>
<dbReference type="SUPFAM" id="SSF55729">
    <property type="entry name" value="Acyl-CoA N-acyltransferases (Nat)"/>
    <property type="match status" value="1"/>
</dbReference>
<dbReference type="Gene3D" id="3.40.630.30">
    <property type="match status" value="1"/>
</dbReference>
<evidence type="ECO:0000313" key="2">
    <source>
        <dbReference type="EMBL" id="GIL41578.1"/>
    </source>
</evidence>
<dbReference type="AlphaFoldDB" id="A0A8S8XC43"/>
<organism evidence="2 3">
    <name type="scientific">Roseiterribacter gracilis</name>
    <dbReference type="NCBI Taxonomy" id="2812848"/>
    <lineage>
        <taxon>Bacteria</taxon>
        <taxon>Pseudomonadati</taxon>
        <taxon>Pseudomonadota</taxon>
        <taxon>Alphaproteobacteria</taxon>
        <taxon>Rhodospirillales</taxon>
        <taxon>Roseiterribacteraceae</taxon>
        <taxon>Roseiterribacter</taxon>
    </lineage>
</organism>
<dbReference type="PROSITE" id="PS51186">
    <property type="entry name" value="GNAT"/>
    <property type="match status" value="1"/>
</dbReference>
<dbReference type="Proteomes" id="UP000681075">
    <property type="component" value="Unassembled WGS sequence"/>
</dbReference>
<dbReference type="RefSeq" id="WP_420245112.1">
    <property type="nucleotide sequence ID" value="NZ_BOPV01000001.1"/>
</dbReference>
<evidence type="ECO:0000313" key="3">
    <source>
        <dbReference type="Proteomes" id="UP000681075"/>
    </source>
</evidence>
<gene>
    <name evidence="2" type="ORF">TMPK1_38150</name>
</gene>
<dbReference type="CDD" id="cd04301">
    <property type="entry name" value="NAT_SF"/>
    <property type="match status" value="1"/>
</dbReference>
<sequence>MSVLIRPAGPADAEDVARVQYLSWRSTYDGLLTPRSLARVGSMWGAAHWRATLERVDDVVVPLVVENKHHGIVGFATCGRQRGRVPFYAGEVYTLYLLPTAQGRGYGTQLMVAMARVMMARDLRSAMVWALSTNHVARRFYERLGGRPIGDRTGRLFGERVPEAAYGWPDLAVLAWMQPQK</sequence>
<comment type="caution">
    <text evidence="2">The sequence shown here is derived from an EMBL/GenBank/DDBJ whole genome shotgun (WGS) entry which is preliminary data.</text>
</comment>
<reference evidence="2" key="1">
    <citation type="submission" date="2021-02" db="EMBL/GenBank/DDBJ databases">
        <title>Genome sequence of Rhodospirillales sp. strain TMPK1 isolated from soil.</title>
        <authorList>
            <person name="Nakai R."/>
            <person name="Kusada H."/>
            <person name="Tamaki H."/>
        </authorList>
    </citation>
    <scope>NUCLEOTIDE SEQUENCE</scope>
    <source>
        <strain evidence="2">TMPK1</strain>
    </source>
</reference>
<keyword evidence="3" id="KW-1185">Reference proteome</keyword>
<dbReference type="Pfam" id="PF00583">
    <property type="entry name" value="Acetyltransf_1"/>
    <property type="match status" value="1"/>
</dbReference>
<dbReference type="InterPro" id="IPR050276">
    <property type="entry name" value="MshD_Acetyltransferase"/>
</dbReference>
<protein>
    <submittedName>
        <fullName evidence="2">N-acetyltransferase</fullName>
    </submittedName>
</protein>
<dbReference type="EMBL" id="BOPV01000001">
    <property type="protein sequence ID" value="GIL41578.1"/>
    <property type="molecule type" value="Genomic_DNA"/>
</dbReference>
<dbReference type="InterPro" id="IPR000182">
    <property type="entry name" value="GNAT_dom"/>
</dbReference>
<evidence type="ECO:0000259" key="1">
    <source>
        <dbReference type="PROSITE" id="PS51186"/>
    </source>
</evidence>
<name>A0A8S8XC43_9PROT</name>
<dbReference type="PANTHER" id="PTHR43617:SF30">
    <property type="entry name" value="HISTONE ACETYLTRANSFERASE"/>
    <property type="match status" value="1"/>
</dbReference>
<dbReference type="GO" id="GO:0016747">
    <property type="term" value="F:acyltransferase activity, transferring groups other than amino-acyl groups"/>
    <property type="evidence" value="ECO:0007669"/>
    <property type="project" value="InterPro"/>
</dbReference>